<reference evidence="8 9" key="1">
    <citation type="submission" date="2019-02" db="EMBL/GenBank/DDBJ databases">
        <title>Deep-cultivation of Planctomycetes and their phenomic and genomic characterization uncovers novel biology.</title>
        <authorList>
            <person name="Wiegand S."/>
            <person name="Jogler M."/>
            <person name="Boedeker C."/>
            <person name="Pinto D."/>
            <person name="Vollmers J."/>
            <person name="Rivas-Marin E."/>
            <person name="Kohn T."/>
            <person name="Peeters S.H."/>
            <person name="Heuer A."/>
            <person name="Rast P."/>
            <person name="Oberbeckmann S."/>
            <person name="Bunk B."/>
            <person name="Jeske O."/>
            <person name="Meyerdierks A."/>
            <person name="Storesund J.E."/>
            <person name="Kallscheuer N."/>
            <person name="Luecker S."/>
            <person name="Lage O.M."/>
            <person name="Pohl T."/>
            <person name="Merkel B.J."/>
            <person name="Hornburger P."/>
            <person name="Mueller R.-W."/>
            <person name="Bruemmer F."/>
            <person name="Labrenz M."/>
            <person name="Spormann A.M."/>
            <person name="Op den Camp H."/>
            <person name="Overmann J."/>
            <person name="Amann R."/>
            <person name="Jetten M.S.M."/>
            <person name="Mascher T."/>
            <person name="Medema M.H."/>
            <person name="Devos D.P."/>
            <person name="Kaster A.-K."/>
            <person name="Ovreas L."/>
            <person name="Rohde M."/>
            <person name="Galperin M.Y."/>
            <person name="Jogler C."/>
        </authorList>
    </citation>
    <scope>NUCLEOTIDE SEQUENCE [LARGE SCALE GENOMIC DNA]</scope>
    <source>
        <strain evidence="8 9">K23_9</strain>
    </source>
</reference>
<dbReference type="EMBL" id="CP036526">
    <property type="protein sequence ID" value="QDT09642.1"/>
    <property type="molecule type" value="Genomic_DNA"/>
</dbReference>
<sequence length="715" mass="78855" precursor="true">MLHQIHIPKHAVWLIAFVASAAVQPSSFHNKTSASEPRYYEQREPGQSKLIECDVAVYGGTPAGVTAAIQAAREGKATVLFSFNRHVGGMTSGGLTATDLGRKDSIGGLALEFYNRIGKARDYRPSAAETLFRKMLDEAGVKVLLKRALQSVEMQQNRLVSATMETGETVRAAMFIDSTYEGDLLAAASVSYRVGREPASAYDESLGGQWQTVSWKNVYQFCRLPLSPFVIPDDPASGLLPEIASETAGKRGDGDFKVQAYNFRIQLSRGDDRIAFPKPRGYDAERYALLAHFLNFDERVEWRLDYTTAALTDGPVQMRRGDSNNAGSFSSDYVGGNYRWPDGTYLPGSFAKTSPPRRGLPMPPRELYELRERIFQDHVNYQQGLMYFLANDPRVPDELRTRVRAWGLDPQEFKETGFWPHQLYVREGRRMVSDYVVTQADCESRRVVTDSVGLASYPMDSHFCQRVVIEENGVQTVRKEGGFGHGFAKPYPVSYRAIVPRESECDNLLVPVCLSSSHVAYGSIRMEPVFMILGQSAGTAAAMAITEKIAVQKVDYPALRAKLARDAQRLTWDQTPVHKPAKMLTGLVTDDKDAQTAGAWTAGTLSPVFGPAYLHDGNTGKGEKTATFKISVPQPGTYEVNLLYVASSNRSTTTPVTVSVGDEAKELTVNQRKATAVGSSLGKFRVNDCLMVTVSNRNTDGFVVVDGVQLLLQPQ</sequence>
<dbReference type="PANTHER" id="PTHR43498">
    <property type="entry name" value="FERREDOXIN:COB-COM HETERODISULFIDE REDUCTASE SUBUNIT A"/>
    <property type="match status" value="1"/>
</dbReference>
<keyword evidence="6" id="KW-0732">Signal</keyword>
<feature type="chain" id="PRO_5022205065" evidence="6">
    <location>
        <begin position="22"/>
        <end position="715"/>
    </location>
</feature>
<keyword evidence="4" id="KW-0408">Iron</keyword>
<name>A0A517NR99_9BACT</name>
<dbReference type="GO" id="GO:0047492">
    <property type="term" value="F:xanthan lyase activity"/>
    <property type="evidence" value="ECO:0007669"/>
    <property type="project" value="UniProtKB-EC"/>
</dbReference>
<evidence type="ECO:0000256" key="3">
    <source>
        <dbReference type="ARBA" id="ARBA00023002"/>
    </source>
</evidence>
<dbReference type="Gene3D" id="3.50.50.60">
    <property type="entry name" value="FAD/NAD(P)-binding domain"/>
    <property type="match status" value="1"/>
</dbReference>
<dbReference type="AlphaFoldDB" id="A0A517NR99"/>
<evidence type="ECO:0000313" key="8">
    <source>
        <dbReference type="EMBL" id="QDT09642.1"/>
    </source>
</evidence>
<accession>A0A517NR99</accession>
<dbReference type="EC" id="4.2.2.12" evidence="8"/>
<dbReference type="Pfam" id="PF25275">
    <property type="entry name" value="Golvesin_C"/>
    <property type="match status" value="1"/>
</dbReference>
<dbReference type="RefSeq" id="WP_419189792.1">
    <property type="nucleotide sequence ID" value="NZ_CP036526.1"/>
</dbReference>
<keyword evidence="1" id="KW-0004">4Fe-4S</keyword>
<evidence type="ECO:0000313" key="9">
    <source>
        <dbReference type="Proteomes" id="UP000319817"/>
    </source>
</evidence>
<evidence type="ECO:0000256" key="2">
    <source>
        <dbReference type="ARBA" id="ARBA00022723"/>
    </source>
</evidence>
<evidence type="ECO:0000256" key="4">
    <source>
        <dbReference type="ARBA" id="ARBA00023004"/>
    </source>
</evidence>
<keyword evidence="8" id="KW-0456">Lyase</keyword>
<keyword evidence="5" id="KW-0411">Iron-sulfur</keyword>
<proteinExistence type="predicted"/>
<dbReference type="Proteomes" id="UP000319817">
    <property type="component" value="Chromosome"/>
</dbReference>
<dbReference type="SUPFAM" id="SSF51905">
    <property type="entry name" value="FAD/NAD(P)-binding domain"/>
    <property type="match status" value="1"/>
</dbReference>
<evidence type="ECO:0000256" key="1">
    <source>
        <dbReference type="ARBA" id="ARBA00022485"/>
    </source>
</evidence>
<dbReference type="Gene3D" id="2.60.120.260">
    <property type="entry name" value="Galactose-binding domain-like"/>
    <property type="match status" value="1"/>
</dbReference>
<organism evidence="8 9">
    <name type="scientific">Stieleria marina</name>
    <dbReference type="NCBI Taxonomy" id="1930275"/>
    <lineage>
        <taxon>Bacteria</taxon>
        <taxon>Pseudomonadati</taxon>
        <taxon>Planctomycetota</taxon>
        <taxon>Planctomycetia</taxon>
        <taxon>Pirellulales</taxon>
        <taxon>Pirellulaceae</taxon>
        <taxon>Stieleria</taxon>
    </lineage>
</organism>
<gene>
    <name evidence="8" type="primary">xly_1</name>
    <name evidence="8" type="ORF">K239x_15900</name>
</gene>
<dbReference type="InterPro" id="IPR039650">
    <property type="entry name" value="HdrA-like"/>
</dbReference>
<keyword evidence="9" id="KW-1185">Reference proteome</keyword>
<evidence type="ECO:0000256" key="6">
    <source>
        <dbReference type="SAM" id="SignalP"/>
    </source>
</evidence>
<keyword evidence="2" id="KW-0479">Metal-binding</keyword>
<dbReference type="GO" id="GO:0016491">
    <property type="term" value="F:oxidoreductase activity"/>
    <property type="evidence" value="ECO:0007669"/>
    <property type="project" value="UniProtKB-KW"/>
</dbReference>
<feature type="signal peptide" evidence="6">
    <location>
        <begin position="1"/>
        <end position="21"/>
    </location>
</feature>
<evidence type="ECO:0000259" key="7">
    <source>
        <dbReference type="Pfam" id="PF25275"/>
    </source>
</evidence>
<protein>
    <submittedName>
        <fullName evidence="8">Xanthan lyase</fullName>
        <ecNumber evidence="8">4.2.2.12</ecNumber>
    </submittedName>
</protein>
<evidence type="ECO:0000256" key="5">
    <source>
        <dbReference type="ARBA" id="ARBA00023014"/>
    </source>
</evidence>
<dbReference type="InterPro" id="IPR033803">
    <property type="entry name" value="CBD-like_Golvesin-Xly"/>
</dbReference>
<dbReference type="PANTHER" id="PTHR43498:SF1">
    <property type="entry name" value="COB--COM HETERODISULFIDE REDUCTASE IRON-SULFUR SUBUNIT A"/>
    <property type="match status" value="1"/>
</dbReference>
<feature type="domain" description="Golvesin/Xly CBD-like" evidence="7">
    <location>
        <begin position="590"/>
        <end position="710"/>
    </location>
</feature>
<dbReference type="Pfam" id="PF12831">
    <property type="entry name" value="FAD_oxidored"/>
    <property type="match status" value="1"/>
</dbReference>
<dbReference type="GO" id="GO:0046872">
    <property type="term" value="F:metal ion binding"/>
    <property type="evidence" value="ECO:0007669"/>
    <property type="project" value="UniProtKB-KW"/>
</dbReference>
<dbReference type="InterPro" id="IPR036188">
    <property type="entry name" value="FAD/NAD-bd_sf"/>
</dbReference>
<keyword evidence="3" id="KW-0560">Oxidoreductase</keyword>
<dbReference type="GO" id="GO:0051539">
    <property type="term" value="F:4 iron, 4 sulfur cluster binding"/>
    <property type="evidence" value="ECO:0007669"/>
    <property type="project" value="UniProtKB-KW"/>
</dbReference>